<dbReference type="Proteomes" id="UP000321726">
    <property type="component" value="Unassembled WGS sequence"/>
</dbReference>
<evidence type="ECO:0000313" key="2">
    <source>
        <dbReference type="Proteomes" id="UP000321726"/>
    </source>
</evidence>
<keyword evidence="2" id="KW-1185">Reference proteome</keyword>
<name>A0ABQ0WDW5_9GAMM</name>
<sequence>MVNFLKCDINSSFINDNPWRENGDMADVIYRTQGTFVTRQGIFIARRHSVSLAQPGFYSASVLFT</sequence>
<gene>
    <name evidence="1" type="ORF">HCU01_08470</name>
</gene>
<proteinExistence type="predicted"/>
<organism evidence="1 2">
    <name type="scientific">Halomonas cupida</name>
    <dbReference type="NCBI Taxonomy" id="44933"/>
    <lineage>
        <taxon>Bacteria</taxon>
        <taxon>Pseudomonadati</taxon>
        <taxon>Pseudomonadota</taxon>
        <taxon>Gammaproteobacteria</taxon>
        <taxon>Oceanospirillales</taxon>
        <taxon>Halomonadaceae</taxon>
        <taxon>Halomonas</taxon>
    </lineage>
</organism>
<comment type="caution">
    <text evidence="1">The sequence shown here is derived from an EMBL/GenBank/DDBJ whole genome shotgun (WGS) entry which is preliminary data.</text>
</comment>
<accession>A0ABQ0WDW5</accession>
<dbReference type="EMBL" id="BJXU01000031">
    <property type="protein sequence ID" value="GEN22898.1"/>
    <property type="molecule type" value="Genomic_DNA"/>
</dbReference>
<protein>
    <recommendedName>
        <fullName evidence="3">Pectinesterase</fullName>
    </recommendedName>
</protein>
<evidence type="ECO:0000313" key="1">
    <source>
        <dbReference type="EMBL" id="GEN22898.1"/>
    </source>
</evidence>
<reference evidence="1 2" key="1">
    <citation type="submission" date="2019-07" db="EMBL/GenBank/DDBJ databases">
        <title>Whole genome shotgun sequence of Halomonas cupida NBRC 102219.</title>
        <authorList>
            <person name="Hosoyama A."/>
            <person name="Uohara A."/>
            <person name="Ohji S."/>
            <person name="Ichikawa N."/>
        </authorList>
    </citation>
    <scope>NUCLEOTIDE SEQUENCE [LARGE SCALE GENOMIC DNA]</scope>
    <source>
        <strain evidence="1 2">NBRC 102219</strain>
    </source>
</reference>
<evidence type="ECO:0008006" key="3">
    <source>
        <dbReference type="Google" id="ProtNLM"/>
    </source>
</evidence>